<proteinExistence type="predicted"/>
<reference evidence="3 4" key="1">
    <citation type="submission" date="2020-11" db="EMBL/GenBank/DDBJ databases">
        <title>Enhanced detection system for hospital associated transmission using whole genome sequencing surveillance.</title>
        <authorList>
            <person name="Harrison L.H."/>
            <person name="Van Tyne D."/>
            <person name="Marsh J.W."/>
            <person name="Griffith M.P."/>
            <person name="Snyder D.J."/>
            <person name="Cooper V.S."/>
            <person name="Mustapha M."/>
        </authorList>
    </citation>
    <scope>NUCLEOTIDE SEQUENCE [LARGE SCALE GENOMIC DNA]</scope>
    <source>
        <strain evidence="3 4">BC00020</strain>
    </source>
</reference>
<keyword evidence="2" id="KW-0732">Signal</keyword>
<evidence type="ECO:0000313" key="4">
    <source>
        <dbReference type="Proteomes" id="UP000808215"/>
    </source>
</evidence>
<feature type="chain" id="PRO_5046424100" evidence="2">
    <location>
        <begin position="19"/>
        <end position="309"/>
    </location>
</feature>
<name>A0ABS1ARL5_BURVI</name>
<keyword evidence="4" id="KW-1185">Reference proteome</keyword>
<dbReference type="EMBL" id="JADVKH010000011">
    <property type="protein sequence ID" value="MBJ9686789.1"/>
    <property type="molecule type" value="Genomic_DNA"/>
</dbReference>
<accession>A0ABS1ARL5</accession>
<sequence length="309" mass="29779">MKRIFAAALCALSTFAFGATLAPIQLLNPAGSTSGQVITSNGPTAAPSWQSVTYGILPTIAANSVLGNKTTSAATPSAVALPSCSTANSALQYTSGTGFSCGSAFALTSGTLAQFAATTSAQLAGVVSDETGSGALVFGTSPSISNPTLTGTTTAAAITASGLITPASSVGIKGSTTNDSPAAGSIGENPSAGPTTTGNLTTGVAANITSLSLTTGDWVITGACAWSPSGGASLTVQQCGISTTSATFGGFGTTTSLMISGGSASGSGIPTPTVDLKLAAPTTVYLVTNAGFGSGTVTATGLIRARRPR</sequence>
<evidence type="ECO:0000313" key="3">
    <source>
        <dbReference type="EMBL" id="MBJ9686789.1"/>
    </source>
</evidence>
<feature type="signal peptide" evidence="2">
    <location>
        <begin position="1"/>
        <end position="18"/>
    </location>
</feature>
<dbReference type="RefSeq" id="WP_200091122.1">
    <property type="nucleotide sequence ID" value="NZ_JADVKH010000011.1"/>
</dbReference>
<evidence type="ECO:0000256" key="2">
    <source>
        <dbReference type="SAM" id="SignalP"/>
    </source>
</evidence>
<dbReference type="Proteomes" id="UP000808215">
    <property type="component" value="Unassembled WGS sequence"/>
</dbReference>
<gene>
    <name evidence="3" type="ORF">I5589_06815</name>
</gene>
<feature type="region of interest" description="Disordered" evidence="1">
    <location>
        <begin position="171"/>
        <end position="198"/>
    </location>
</feature>
<organism evidence="3 4">
    <name type="scientific">Burkholderia vietnamiensis</name>
    <dbReference type="NCBI Taxonomy" id="60552"/>
    <lineage>
        <taxon>Bacteria</taxon>
        <taxon>Pseudomonadati</taxon>
        <taxon>Pseudomonadota</taxon>
        <taxon>Betaproteobacteria</taxon>
        <taxon>Burkholderiales</taxon>
        <taxon>Burkholderiaceae</taxon>
        <taxon>Burkholderia</taxon>
        <taxon>Burkholderia cepacia complex</taxon>
    </lineage>
</organism>
<evidence type="ECO:0000256" key="1">
    <source>
        <dbReference type="SAM" id="MobiDB-lite"/>
    </source>
</evidence>
<protein>
    <submittedName>
        <fullName evidence="3">Uncharacterized protein</fullName>
    </submittedName>
</protein>
<comment type="caution">
    <text evidence="3">The sequence shown here is derived from an EMBL/GenBank/DDBJ whole genome shotgun (WGS) entry which is preliminary data.</text>
</comment>